<evidence type="ECO:0000313" key="2">
    <source>
        <dbReference type="Proteomes" id="UP000663879"/>
    </source>
</evidence>
<dbReference type="Proteomes" id="UP000663879">
    <property type="component" value="Unassembled WGS sequence"/>
</dbReference>
<dbReference type="AlphaFoldDB" id="A0A814MWU9"/>
<dbReference type="EMBL" id="CAJNOC010006644">
    <property type="protein sequence ID" value="CAF1082326.1"/>
    <property type="molecule type" value="Genomic_DNA"/>
</dbReference>
<organism evidence="1 2">
    <name type="scientific">Brachionus calyciflorus</name>
    <dbReference type="NCBI Taxonomy" id="104777"/>
    <lineage>
        <taxon>Eukaryota</taxon>
        <taxon>Metazoa</taxon>
        <taxon>Spiralia</taxon>
        <taxon>Gnathifera</taxon>
        <taxon>Rotifera</taxon>
        <taxon>Eurotatoria</taxon>
        <taxon>Monogononta</taxon>
        <taxon>Pseudotrocha</taxon>
        <taxon>Ploima</taxon>
        <taxon>Brachionidae</taxon>
        <taxon>Brachionus</taxon>
    </lineage>
</organism>
<gene>
    <name evidence="1" type="ORF">OXX778_LOCUS20252</name>
</gene>
<keyword evidence="2" id="KW-1185">Reference proteome</keyword>
<protein>
    <submittedName>
        <fullName evidence="1">Uncharacterized protein</fullName>
    </submittedName>
</protein>
<accession>A0A814MWU9</accession>
<dbReference type="OrthoDB" id="7446692at2759"/>
<evidence type="ECO:0000313" key="1">
    <source>
        <dbReference type="EMBL" id="CAF1082326.1"/>
    </source>
</evidence>
<reference evidence="1" key="1">
    <citation type="submission" date="2021-02" db="EMBL/GenBank/DDBJ databases">
        <authorList>
            <person name="Nowell W R."/>
        </authorList>
    </citation>
    <scope>NUCLEOTIDE SEQUENCE</scope>
    <source>
        <strain evidence="1">Ploen Becks lab</strain>
    </source>
</reference>
<comment type="caution">
    <text evidence="1">The sequence shown here is derived from an EMBL/GenBank/DDBJ whole genome shotgun (WGS) entry which is preliminary data.</text>
</comment>
<sequence>MLYFCFKNNLYVKLHVIPSEARVQTMISKSIFIPDQCRTCHLHLQGNRFKKEALDFIGSFKNEVKLDSKSVKDLISSLIEAAKKKSLFEDFADLNSIDEETCKETTGFFKNEFEKINDYLGEMKDSSIRTKSQALAIYLFWLKTGLNQEAIKAHFRIELLSCSQLNNVTTQN</sequence>
<name>A0A814MWU9_9BILA</name>
<proteinExistence type="predicted"/>